<feature type="region of interest" description="Disordered" evidence="1">
    <location>
        <begin position="161"/>
        <end position="218"/>
    </location>
</feature>
<proteinExistence type="predicted"/>
<protein>
    <submittedName>
        <fullName evidence="3">Uncharacterized protein</fullName>
    </submittedName>
</protein>
<dbReference type="RefSeq" id="XP_058348465.1">
    <property type="nucleotide sequence ID" value="XM_058480901.1"/>
</dbReference>
<feature type="transmembrane region" description="Helical" evidence="2">
    <location>
        <begin position="102"/>
        <end position="127"/>
    </location>
</feature>
<dbReference type="EMBL" id="JARTCD010000002">
    <property type="protein sequence ID" value="KAJ8663553.1"/>
    <property type="molecule type" value="Genomic_DNA"/>
</dbReference>
<feature type="region of interest" description="Disordered" evidence="1">
    <location>
        <begin position="582"/>
        <end position="660"/>
    </location>
</feature>
<feature type="region of interest" description="Disordered" evidence="1">
    <location>
        <begin position="390"/>
        <end position="415"/>
    </location>
</feature>
<comment type="caution">
    <text evidence="3">The sequence shown here is derived from an EMBL/GenBank/DDBJ whole genome shotgun (WGS) entry which is preliminary data.</text>
</comment>
<feature type="compositionally biased region" description="Low complexity" evidence="1">
    <location>
        <begin position="682"/>
        <end position="704"/>
    </location>
</feature>
<organism evidence="3 4">
    <name type="scientific">Lichtheimia ornata</name>
    <dbReference type="NCBI Taxonomy" id="688661"/>
    <lineage>
        <taxon>Eukaryota</taxon>
        <taxon>Fungi</taxon>
        <taxon>Fungi incertae sedis</taxon>
        <taxon>Mucoromycota</taxon>
        <taxon>Mucoromycotina</taxon>
        <taxon>Mucoromycetes</taxon>
        <taxon>Mucorales</taxon>
        <taxon>Lichtheimiaceae</taxon>
        <taxon>Lichtheimia</taxon>
    </lineage>
</organism>
<dbReference type="Proteomes" id="UP001234581">
    <property type="component" value="Unassembled WGS sequence"/>
</dbReference>
<feature type="compositionally biased region" description="Low complexity" evidence="1">
    <location>
        <begin position="769"/>
        <end position="783"/>
    </location>
</feature>
<feature type="compositionally biased region" description="Low complexity" evidence="1">
    <location>
        <begin position="241"/>
        <end position="250"/>
    </location>
</feature>
<reference evidence="3 4" key="1">
    <citation type="submission" date="2023-03" db="EMBL/GenBank/DDBJ databases">
        <title>Genome sequence of Lichtheimia ornata CBS 291.66.</title>
        <authorList>
            <person name="Mohabir J.T."/>
            <person name="Shea T.P."/>
            <person name="Kurbessoian T."/>
            <person name="Berby B."/>
            <person name="Fontaine J."/>
            <person name="Livny J."/>
            <person name="Gnirke A."/>
            <person name="Stajich J.E."/>
            <person name="Cuomo C.A."/>
        </authorList>
    </citation>
    <scope>NUCLEOTIDE SEQUENCE [LARGE SCALE GENOMIC DNA]</scope>
    <source>
        <strain evidence="3">CBS 291.66</strain>
    </source>
</reference>
<feature type="compositionally biased region" description="Basic and acidic residues" evidence="1">
    <location>
        <begin position="820"/>
        <end position="830"/>
    </location>
</feature>
<feature type="region of interest" description="Disordered" evidence="1">
    <location>
        <begin position="672"/>
        <end position="704"/>
    </location>
</feature>
<evidence type="ECO:0000256" key="1">
    <source>
        <dbReference type="SAM" id="MobiDB-lite"/>
    </source>
</evidence>
<feature type="compositionally biased region" description="Polar residues" evidence="1">
    <location>
        <begin position="583"/>
        <end position="598"/>
    </location>
</feature>
<keyword evidence="2" id="KW-1133">Transmembrane helix</keyword>
<feature type="region of interest" description="Disordered" evidence="1">
    <location>
        <begin position="346"/>
        <end position="373"/>
    </location>
</feature>
<feature type="region of interest" description="Disordered" evidence="1">
    <location>
        <begin position="768"/>
        <end position="831"/>
    </location>
</feature>
<feature type="compositionally biased region" description="Low complexity" evidence="1">
    <location>
        <begin position="746"/>
        <end position="756"/>
    </location>
</feature>
<dbReference type="GeneID" id="83208217"/>
<evidence type="ECO:0000256" key="2">
    <source>
        <dbReference type="SAM" id="Phobius"/>
    </source>
</evidence>
<evidence type="ECO:0000313" key="3">
    <source>
        <dbReference type="EMBL" id="KAJ8663553.1"/>
    </source>
</evidence>
<gene>
    <name evidence="3" type="ORF">O0I10_000796</name>
</gene>
<feature type="region of interest" description="Disordered" evidence="1">
    <location>
        <begin position="725"/>
        <end position="756"/>
    </location>
</feature>
<feature type="compositionally biased region" description="Basic residues" evidence="1">
    <location>
        <begin position="355"/>
        <end position="365"/>
    </location>
</feature>
<feature type="region of interest" description="Disordered" evidence="1">
    <location>
        <begin position="234"/>
        <end position="253"/>
    </location>
</feature>
<evidence type="ECO:0000313" key="4">
    <source>
        <dbReference type="Proteomes" id="UP001234581"/>
    </source>
</evidence>
<dbReference type="AlphaFoldDB" id="A0AAD7Y4B5"/>
<feature type="compositionally biased region" description="Polar residues" evidence="1">
    <location>
        <begin position="736"/>
        <end position="745"/>
    </location>
</feature>
<feature type="region of interest" description="Disordered" evidence="1">
    <location>
        <begin position="847"/>
        <end position="867"/>
    </location>
</feature>
<keyword evidence="4" id="KW-1185">Reference proteome</keyword>
<feature type="transmembrane region" description="Helical" evidence="2">
    <location>
        <begin position="6"/>
        <end position="22"/>
    </location>
</feature>
<feature type="compositionally biased region" description="Basic and acidic residues" evidence="1">
    <location>
        <begin position="187"/>
        <end position="210"/>
    </location>
</feature>
<accession>A0AAD7Y4B5</accession>
<sequence>MWYYSWLLLASVISAVCAVLAINKFRHKKSYFVGSLNMAGSAESGVVGPPSLQRPPPEQRNTQSRAVVFRKVVLRCVGYPIIPLISKMWGVGIQIAAIQKDYIPFCIFVLDMLFSNLLGFMVSIVFFSDPSVIAVIHELAVQLKRRYVDDYFSVDIRSLDDEEGTGTSGTLAHSGKFGTGQVSYHSKTSDKRAFPDDKQQHPRETLKHTESGTSITSQRSFSADAALMLLHPRTPDSEATSSNGSSSNSSQGRKTIMVGALMSKNEITISTTRRSTFPQLTPPIRKPSPTLEIPQRPRKRPVFDMTHTQQPAEQRRRPGIQSMPVLERQRPSFGFSFFSCITSNSASPDLEQQGRRRSARHKRSHSVPMHRVTASSDHRFDQQLNQEWPLEPENENNRARSFGRKRASMSGSLWRSMEDSRNLVEPYTHPRFAMAMHFFLVTVCRIKPANEEDDDDDHISVEVTENMNMMPNRKSLAESLSENLNATRRRQSQQQQLQREGQPKFIRPCMLRGETVDTCSTFGSQMPDNPLLFPSASKSSTPGDKIQMEELPKSSLARRTMSEIKGKAPMRMFHPREIDYFNQPMSPTQTLNDPNSDQPDGIGAPQQQPSDHFVFTVTDSTSSETQHREILSPTRAAAATTTTSNTSMPLDAQQPLPIRPRPKLLERISEPAIMNGKHAKKPSSSESSAEAPTSTSADASGRGSGRSILQHVWVRGVSPTSRSFKVAKQIAKRGDSSSSSLTQAKPTSSSTMQQQQPTIITTADAHVLSPSPTMSSSSHTPSSYNSRDSSLLYPHHLTARPRSRQPTVAAPRLPTEEQDQERGQHTETHILRRLPRFVAADFGGLRSTREATAENQQDRSRQQRQEEYDRRLNELRKYQASQRHALDQHHAITVGFSFGVTRSVYVGNWDHHDRITVVEEQWDIDALIERFINAYTG</sequence>
<keyword evidence="2" id="KW-0812">Transmembrane</keyword>
<name>A0AAD7Y4B5_9FUNG</name>
<keyword evidence="2" id="KW-0472">Membrane</keyword>